<protein>
    <recommendedName>
        <fullName evidence="3">AAA+ ATPase domain-containing protein</fullName>
    </recommendedName>
</protein>
<proteinExistence type="predicted"/>
<accession>A0A1E5SL40</accession>
<evidence type="ECO:0000313" key="1">
    <source>
        <dbReference type="EMBL" id="OEJ99840.1"/>
    </source>
</evidence>
<gene>
    <name evidence="1" type="ORF">BFP71_09830</name>
</gene>
<sequence length="435" mass="49344">MTNLMVSHNLNLVFTPTAPAKLSFVERDESINDDLVDALRTPGMQIVVYGPSGAGKTTLLVNKLNQLYENHVITRCMKGMTFEQILVDGFDQLNKYYTDEKSFSTKSSISLGIKSEYLSIKNSFEENIQEVSRRLVPVQLTPQRLGKFFGEMGICWVLEDFHKVEEPEKVKIAQIMKIFMDYSVDYPDLKILAIGAVNTAREVIKYDPEMKQRVAEIYVPLMNENELSKVIYSGEELLNIKFQSTVVKRTIKFSSGLASACHHLCLNMCRKEGIESTQVKTVTLNVTDFDKAVSKYVKSSSDTLKEIFDKAMKVSRSRKYNNPRIILKAILDLGKDELSYNEILTHIRIAQKEYPAGNLTSYLSKLQGQDRGSILRHDEISGLYSFSSPFVKAYSHCILTQTTKKGLSTIEVKLPIEELTKLILENLSEKLKAIE</sequence>
<reference evidence="1 2" key="1">
    <citation type="submission" date="2016-08" db="EMBL/GenBank/DDBJ databases">
        <title>Draft genome of Fabibacter sp. strain SK-8.</title>
        <authorList>
            <person name="Wong S.-K."/>
            <person name="Hamasaki K."/>
            <person name="Yoshizawa S."/>
        </authorList>
    </citation>
    <scope>NUCLEOTIDE SEQUENCE [LARGE SCALE GENOMIC DNA]</scope>
    <source>
        <strain evidence="1 2">SK-8</strain>
    </source>
</reference>
<name>A0A1E5SL40_9BACT</name>
<dbReference type="Proteomes" id="UP000095552">
    <property type="component" value="Unassembled WGS sequence"/>
</dbReference>
<dbReference type="Gene3D" id="3.40.50.300">
    <property type="entry name" value="P-loop containing nucleotide triphosphate hydrolases"/>
    <property type="match status" value="1"/>
</dbReference>
<dbReference type="RefSeq" id="WP_069835303.1">
    <property type="nucleotide sequence ID" value="NZ_MDGQ01000005.1"/>
</dbReference>
<dbReference type="CDD" id="cd02019">
    <property type="entry name" value="NK"/>
    <property type="match status" value="1"/>
</dbReference>
<organism evidence="1 2">
    <name type="scientific">Roseivirga misakiensis</name>
    <dbReference type="NCBI Taxonomy" id="1563681"/>
    <lineage>
        <taxon>Bacteria</taxon>
        <taxon>Pseudomonadati</taxon>
        <taxon>Bacteroidota</taxon>
        <taxon>Cytophagia</taxon>
        <taxon>Cytophagales</taxon>
        <taxon>Roseivirgaceae</taxon>
        <taxon>Roseivirga</taxon>
    </lineage>
</organism>
<dbReference type="EMBL" id="MDGQ01000005">
    <property type="protein sequence ID" value="OEJ99840.1"/>
    <property type="molecule type" value="Genomic_DNA"/>
</dbReference>
<dbReference type="InterPro" id="IPR027417">
    <property type="entry name" value="P-loop_NTPase"/>
</dbReference>
<dbReference type="SUPFAM" id="SSF52540">
    <property type="entry name" value="P-loop containing nucleoside triphosphate hydrolases"/>
    <property type="match status" value="1"/>
</dbReference>
<keyword evidence="2" id="KW-1185">Reference proteome</keyword>
<dbReference type="AlphaFoldDB" id="A0A1E5SL40"/>
<dbReference type="OrthoDB" id="7020775at2"/>
<comment type="caution">
    <text evidence="1">The sequence shown here is derived from an EMBL/GenBank/DDBJ whole genome shotgun (WGS) entry which is preliminary data.</text>
</comment>
<evidence type="ECO:0000313" key="2">
    <source>
        <dbReference type="Proteomes" id="UP000095552"/>
    </source>
</evidence>
<evidence type="ECO:0008006" key="3">
    <source>
        <dbReference type="Google" id="ProtNLM"/>
    </source>
</evidence>
<dbReference type="STRING" id="1563681.BFP71_09830"/>